<accession>A0A7S2KHC4</accession>
<evidence type="ECO:0000313" key="1">
    <source>
        <dbReference type="EMBL" id="CAD9575921.1"/>
    </source>
</evidence>
<name>A0A7S2KHC4_9STRA</name>
<dbReference type="EMBL" id="HBGY01013889">
    <property type="protein sequence ID" value="CAD9575921.1"/>
    <property type="molecule type" value="Transcribed_RNA"/>
</dbReference>
<protein>
    <submittedName>
        <fullName evidence="1">Uncharacterized protein</fullName>
    </submittedName>
</protein>
<reference evidence="1" key="1">
    <citation type="submission" date="2021-01" db="EMBL/GenBank/DDBJ databases">
        <authorList>
            <person name="Corre E."/>
            <person name="Pelletier E."/>
            <person name="Niang G."/>
            <person name="Scheremetjew M."/>
            <person name="Finn R."/>
            <person name="Kale V."/>
            <person name="Holt S."/>
            <person name="Cochrane G."/>
            <person name="Meng A."/>
            <person name="Brown T."/>
            <person name="Cohen L."/>
        </authorList>
    </citation>
    <scope>NUCLEOTIDE SEQUENCE</scope>
    <source>
        <strain evidence="1">B650</strain>
    </source>
</reference>
<sequence length="297" mass="34531">MAKGAYNTSIENYVDYIQEVLDDEKIYYEWWFENYGGDATELDDYYDDDWYNVDEDNNRHHMPQPRFSLDDIESFPSLMDSLQSPSTKSISRSQDFSIVGLALVKSDTTNEQQQNDIHQNWELVSDMESVNSLPSTCYSTCTAQSESEKENPSYLEAVLMKTSQHATPMIQASKIHASVGGHHCIFKPKRVRVTKASSVDQRILKATTNNNDLALDQDDSYGRDDYDYYDYAVQCQKETAGGKEGRKFKGNLKNAKSKYKWEHCSWDREGDIECRRKYKQDVRMMCFRARKSWTRIC</sequence>
<proteinExistence type="predicted"/>
<organism evidence="1">
    <name type="scientific">Leptocylindrus danicus</name>
    <dbReference type="NCBI Taxonomy" id="163516"/>
    <lineage>
        <taxon>Eukaryota</taxon>
        <taxon>Sar</taxon>
        <taxon>Stramenopiles</taxon>
        <taxon>Ochrophyta</taxon>
        <taxon>Bacillariophyta</taxon>
        <taxon>Coscinodiscophyceae</taxon>
        <taxon>Chaetocerotophycidae</taxon>
        <taxon>Leptocylindrales</taxon>
        <taxon>Leptocylindraceae</taxon>
        <taxon>Leptocylindrus</taxon>
    </lineage>
</organism>
<dbReference type="AlphaFoldDB" id="A0A7S2KHC4"/>
<gene>
    <name evidence="1" type="ORF">LDAN0321_LOCUS8968</name>
</gene>